<dbReference type="AlphaFoldDB" id="A0A1F6FG97"/>
<proteinExistence type="predicted"/>
<evidence type="ECO:0000313" key="1">
    <source>
        <dbReference type="EMBL" id="OGG84871.1"/>
    </source>
</evidence>
<organism evidence="1 2">
    <name type="scientific">Candidatus Kaiserbacteria bacterium RIFCSPLOWO2_12_FULL_45_26</name>
    <dbReference type="NCBI Taxonomy" id="1798525"/>
    <lineage>
        <taxon>Bacteria</taxon>
        <taxon>Candidatus Kaiseribacteriota</taxon>
    </lineage>
</organism>
<dbReference type="EMBL" id="MFMM01000001">
    <property type="protein sequence ID" value="OGG84871.1"/>
    <property type="molecule type" value="Genomic_DNA"/>
</dbReference>
<reference evidence="1 2" key="1">
    <citation type="journal article" date="2016" name="Nat. Commun.">
        <title>Thousands of microbial genomes shed light on interconnected biogeochemical processes in an aquifer system.</title>
        <authorList>
            <person name="Anantharaman K."/>
            <person name="Brown C.T."/>
            <person name="Hug L.A."/>
            <person name="Sharon I."/>
            <person name="Castelle C.J."/>
            <person name="Probst A.J."/>
            <person name="Thomas B.C."/>
            <person name="Singh A."/>
            <person name="Wilkins M.J."/>
            <person name="Karaoz U."/>
            <person name="Brodie E.L."/>
            <person name="Williams K.H."/>
            <person name="Hubbard S.S."/>
            <person name="Banfield J.F."/>
        </authorList>
    </citation>
    <scope>NUCLEOTIDE SEQUENCE [LARGE SCALE GENOMIC DNA]</scope>
</reference>
<name>A0A1F6FG97_9BACT</name>
<gene>
    <name evidence="1" type="ORF">A3G90_02220</name>
</gene>
<evidence type="ECO:0000313" key="2">
    <source>
        <dbReference type="Proteomes" id="UP000177325"/>
    </source>
</evidence>
<sequence>MSAQKATVSLSTPPGESLMELVKVSSPVSRVRKFVSRVHWPSRRQVAKRGCDPYVEFDIRGRTYRAHFIATADMKTERTHSVYVTAQGPNIKVSSIDDSGLQVGKVFVVYEDPFALLKYA</sequence>
<accession>A0A1F6FG97</accession>
<dbReference type="Proteomes" id="UP000177325">
    <property type="component" value="Unassembled WGS sequence"/>
</dbReference>
<protein>
    <submittedName>
        <fullName evidence="1">Uncharacterized protein</fullName>
    </submittedName>
</protein>
<comment type="caution">
    <text evidence="1">The sequence shown here is derived from an EMBL/GenBank/DDBJ whole genome shotgun (WGS) entry which is preliminary data.</text>
</comment>